<dbReference type="InterPro" id="IPR000417">
    <property type="entry name" value="Hyethyz_kinase"/>
</dbReference>
<feature type="binding site" evidence="11">
    <location>
        <position position="170"/>
    </location>
    <ligand>
        <name>ATP</name>
        <dbReference type="ChEBI" id="CHEBI:30616"/>
    </ligand>
</feature>
<dbReference type="GO" id="GO:0009229">
    <property type="term" value="P:thiamine diphosphate biosynthetic process"/>
    <property type="evidence" value="ECO:0007669"/>
    <property type="project" value="UniProtKB-UniRule"/>
</dbReference>
<dbReference type="Proteomes" id="UP000823850">
    <property type="component" value="Unassembled WGS sequence"/>
</dbReference>
<dbReference type="GO" id="GO:0005524">
    <property type="term" value="F:ATP binding"/>
    <property type="evidence" value="ECO:0007669"/>
    <property type="project" value="UniProtKB-UniRule"/>
</dbReference>
<evidence type="ECO:0000256" key="2">
    <source>
        <dbReference type="ARBA" id="ARBA00001946"/>
    </source>
</evidence>
<organism evidence="12 13">
    <name type="scientific">Candidatus Blautia stercoripullorum</name>
    <dbReference type="NCBI Taxonomy" id="2838502"/>
    <lineage>
        <taxon>Bacteria</taxon>
        <taxon>Bacillati</taxon>
        <taxon>Bacillota</taxon>
        <taxon>Clostridia</taxon>
        <taxon>Lachnospirales</taxon>
        <taxon>Lachnospiraceae</taxon>
        <taxon>Blautia</taxon>
    </lineage>
</organism>
<dbReference type="CDD" id="cd01170">
    <property type="entry name" value="THZ_kinase"/>
    <property type="match status" value="1"/>
</dbReference>
<evidence type="ECO:0000256" key="4">
    <source>
        <dbReference type="ARBA" id="ARBA00022679"/>
    </source>
</evidence>
<evidence type="ECO:0000256" key="11">
    <source>
        <dbReference type="HAMAP-Rule" id="MF_00228"/>
    </source>
</evidence>
<dbReference type="PIRSF" id="PIRSF000513">
    <property type="entry name" value="Thz_kinase"/>
    <property type="match status" value="1"/>
</dbReference>
<comment type="similarity">
    <text evidence="11">Belongs to the Thz kinase family.</text>
</comment>
<evidence type="ECO:0000256" key="1">
    <source>
        <dbReference type="ARBA" id="ARBA00001771"/>
    </source>
</evidence>
<proteinExistence type="inferred from homology"/>
<dbReference type="AlphaFoldDB" id="A0A9D2U459"/>
<keyword evidence="10 11" id="KW-0784">Thiamine biosynthesis</keyword>
<comment type="function">
    <text evidence="11">Catalyzes the phosphorylation of the hydroxyl group of 4-methyl-5-beta-hydroxyethylthiazole (THZ).</text>
</comment>
<dbReference type="PRINTS" id="PR01099">
    <property type="entry name" value="HYETHTZKNASE"/>
</dbReference>
<evidence type="ECO:0000256" key="10">
    <source>
        <dbReference type="ARBA" id="ARBA00022977"/>
    </source>
</evidence>
<reference evidence="12" key="1">
    <citation type="journal article" date="2021" name="PeerJ">
        <title>Extensive microbial diversity within the chicken gut microbiome revealed by metagenomics and culture.</title>
        <authorList>
            <person name="Gilroy R."/>
            <person name="Ravi A."/>
            <person name="Getino M."/>
            <person name="Pursley I."/>
            <person name="Horton D.L."/>
            <person name="Alikhan N.F."/>
            <person name="Baker D."/>
            <person name="Gharbi K."/>
            <person name="Hall N."/>
            <person name="Watson M."/>
            <person name="Adriaenssens E.M."/>
            <person name="Foster-Nyarko E."/>
            <person name="Jarju S."/>
            <person name="Secka A."/>
            <person name="Antonio M."/>
            <person name="Oren A."/>
            <person name="Chaudhuri R.R."/>
            <person name="La Ragione R."/>
            <person name="Hildebrand F."/>
            <person name="Pallen M.J."/>
        </authorList>
    </citation>
    <scope>NUCLEOTIDE SEQUENCE</scope>
    <source>
        <strain evidence="12">ChiW19-6364</strain>
    </source>
</reference>
<evidence type="ECO:0000256" key="7">
    <source>
        <dbReference type="ARBA" id="ARBA00022777"/>
    </source>
</evidence>
<keyword evidence="6 11" id="KW-0547">Nucleotide-binding</keyword>
<evidence type="ECO:0000256" key="8">
    <source>
        <dbReference type="ARBA" id="ARBA00022840"/>
    </source>
</evidence>
<dbReference type="Gene3D" id="3.40.1190.20">
    <property type="match status" value="1"/>
</dbReference>
<reference evidence="12" key="2">
    <citation type="submission" date="2021-04" db="EMBL/GenBank/DDBJ databases">
        <authorList>
            <person name="Gilroy R."/>
        </authorList>
    </citation>
    <scope>NUCLEOTIDE SEQUENCE</scope>
    <source>
        <strain evidence="12">ChiW19-6364</strain>
    </source>
</reference>
<dbReference type="InterPro" id="IPR029056">
    <property type="entry name" value="Ribokinase-like"/>
</dbReference>
<dbReference type="Pfam" id="PF02110">
    <property type="entry name" value="HK"/>
    <property type="match status" value="1"/>
</dbReference>
<evidence type="ECO:0000313" key="12">
    <source>
        <dbReference type="EMBL" id="HJD40005.1"/>
    </source>
</evidence>
<comment type="cofactor">
    <cofactor evidence="2 11">
        <name>Mg(2+)</name>
        <dbReference type="ChEBI" id="CHEBI:18420"/>
    </cofactor>
</comment>
<dbReference type="GO" id="GO:0004417">
    <property type="term" value="F:hydroxyethylthiazole kinase activity"/>
    <property type="evidence" value="ECO:0007669"/>
    <property type="project" value="UniProtKB-UniRule"/>
</dbReference>
<evidence type="ECO:0000256" key="5">
    <source>
        <dbReference type="ARBA" id="ARBA00022723"/>
    </source>
</evidence>
<keyword evidence="4 11" id="KW-0808">Transferase</keyword>
<evidence type="ECO:0000313" key="13">
    <source>
        <dbReference type="Proteomes" id="UP000823850"/>
    </source>
</evidence>
<feature type="binding site" evidence="11">
    <location>
        <position position="197"/>
    </location>
    <ligand>
        <name>substrate</name>
    </ligand>
</feature>
<dbReference type="SUPFAM" id="SSF53613">
    <property type="entry name" value="Ribokinase-like"/>
    <property type="match status" value="1"/>
</dbReference>
<gene>
    <name evidence="11 12" type="primary">thiM</name>
    <name evidence="12" type="ORF">H9913_08235</name>
</gene>
<dbReference type="GO" id="GO:0009228">
    <property type="term" value="P:thiamine biosynthetic process"/>
    <property type="evidence" value="ECO:0007669"/>
    <property type="project" value="UniProtKB-KW"/>
</dbReference>
<dbReference type="NCBIfam" id="NF006830">
    <property type="entry name" value="PRK09355.1"/>
    <property type="match status" value="1"/>
</dbReference>
<feature type="binding site" evidence="11">
    <location>
        <position position="117"/>
    </location>
    <ligand>
        <name>ATP</name>
        <dbReference type="ChEBI" id="CHEBI:30616"/>
    </ligand>
</feature>
<comment type="catalytic activity">
    <reaction evidence="1 11">
        <text>5-(2-hydroxyethyl)-4-methylthiazole + ATP = 4-methyl-5-(2-phosphooxyethyl)-thiazole + ADP + H(+)</text>
        <dbReference type="Rhea" id="RHEA:24212"/>
        <dbReference type="ChEBI" id="CHEBI:15378"/>
        <dbReference type="ChEBI" id="CHEBI:17957"/>
        <dbReference type="ChEBI" id="CHEBI:30616"/>
        <dbReference type="ChEBI" id="CHEBI:58296"/>
        <dbReference type="ChEBI" id="CHEBI:456216"/>
        <dbReference type="EC" id="2.7.1.50"/>
    </reaction>
</comment>
<protein>
    <recommendedName>
        <fullName evidence="11">Hydroxyethylthiazole kinase</fullName>
        <ecNumber evidence="11">2.7.1.50</ecNumber>
    </recommendedName>
    <alternativeName>
        <fullName evidence="11">4-methyl-5-beta-hydroxyethylthiazole kinase</fullName>
        <shortName evidence="11">TH kinase</shortName>
        <shortName evidence="11">Thz kinase</shortName>
    </alternativeName>
</protein>
<sequence>MLKEMLDNVRKTSPLIQNITNYVTANDCANITLAWGASPIMSDYEGEAEDMARICMGLNINMGTLNPRTAGAMLAAGKAYNARKKPVILDPVGVGASGYRRKLASEFMAQLRFTAVKGNVSEIRTLITGTAGSRGVDADLGEAVTEENLEQYVQMTKKFAADTGAVVVVTGAIDIAADASRAFAIRNGHSAMSRITGCGCMLSSILTACVAANPGKALEAAAASVAAMGLCGERACRRMEREHGGNASCRTWLIDEIYNLTGEDLEKGADYELY</sequence>
<evidence type="ECO:0000256" key="3">
    <source>
        <dbReference type="ARBA" id="ARBA00004868"/>
    </source>
</evidence>
<dbReference type="GO" id="GO:0000287">
    <property type="term" value="F:magnesium ion binding"/>
    <property type="evidence" value="ECO:0007669"/>
    <property type="project" value="UniProtKB-UniRule"/>
</dbReference>
<comment type="pathway">
    <text evidence="3 11">Cofactor biosynthesis; thiamine diphosphate biosynthesis; 4-methyl-5-(2-phosphoethyl)-thiazole from 5-(2-hydroxyethyl)-4-methylthiazole: step 1/1.</text>
</comment>
<comment type="caution">
    <text evidence="12">The sequence shown here is derived from an EMBL/GenBank/DDBJ whole genome shotgun (WGS) entry which is preliminary data.</text>
</comment>
<keyword evidence="8 11" id="KW-0067">ATP-binding</keyword>
<dbReference type="HAMAP" id="MF_00228">
    <property type="entry name" value="Thz_kinase"/>
    <property type="match status" value="1"/>
</dbReference>
<keyword evidence="5 11" id="KW-0479">Metal-binding</keyword>
<name>A0A9D2U459_9FIRM</name>
<evidence type="ECO:0000256" key="6">
    <source>
        <dbReference type="ARBA" id="ARBA00022741"/>
    </source>
</evidence>
<evidence type="ECO:0000256" key="9">
    <source>
        <dbReference type="ARBA" id="ARBA00022842"/>
    </source>
</evidence>
<dbReference type="EMBL" id="DWUX01000148">
    <property type="protein sequence ID" value="HJD40005.1"/>
    <property type="molecule type" value="Genomic_DNA"/>
</dbReference>
<dbReference type="EC" id="2.7.1.50" evidence="11"/>
<accession>A0A9D2U459</accession>
<feature type="binding site" evidence="11">
    <location>
        <position position="41"/>
    </location>
    <ligand>
        <name>substrate</name>
    </ligand>
</feature>
<keyword evidence="7 11" id="KW-0418">Kinase</keyword>
<keyword evidence="9 11" id="KW-0460">Magnesium</keyword>